<dbReference type="EMBL" id="CP001032">
    <property type="protein sequence ID" value="ACB76247.1"/>
    <property type="molecule type" value="Genomic_DNA"/>
</dbReference>
<reference evidence="1 2" key="1">
    <citation type="journal article" date="2011" name="J. Bacteriol.">
        <title>Genome sequence of the verrucomicrobium Opitutus terrae PB90-1, an abundant inhabitant of rice paddy soil ecosystems.</title>
        <authorList>
            <person name="van Passel M.W."/>
            <person name="Kant R."/>
            <person name="Palva A."/>
            <person name="Copeland A."/>
            <person name="Lucas S."/>
            <person name="Lapidus A."/>
            <person name="Glavina del Rio T."/>
            <person name="Pitluck S."/>
            <person name="Goltsman E."/>
            <person name="Clum A."/>
            <person name="Sun H."/>
            <person name="Schmutz J."/>
            <person name="Larimer F.W."/>
            <person name="Land M.L."/>
            <person name="Hauser L."/>
            <person name="Kyrpides N."/>
            <person name="Mikhailova N."/>
            <person name="Richardson P.P."/>
            <person name="Janssen P.H."/>
            <person name="de Vos W.M."/>
            <person name="Smidt H."/>
        </authorList>
    </citation>
    <scope>NUCLEOTIDE SEQUENCE [LARGE SCALE GENOMIC DNA]</scope>
    <source>
        <strain evidence="2">DSM 11246 / JCM 15787 / PB90-1</strain>
    </source>
</reference>
<name>B1ZYA1_OPITP</name>
<keyword evidence="2" id="KW-1185">Reference proteome</keyword>
<gene>
    <name evidence="1" type="ordered locus">Oter_2966</name>
</gene>
<dbReference type="Proteomes" id="UP000007013">
    <property type="component" value="Chromosome"/>
</dbReference>
<sequence length="104" mass="11011">MEAAGWSAFCSDADCHSDDVDRAPADGCNEVEAGNYQNVLPTIKPAPATLVVCDCFLGGSDLDSPPDDGVVCTGTFDRPRDWLVSWQFVRRAAAPAHAPDSLNA</sequence>
<accession>B1ZYA1</accession>
<dbReference type="STRING" id="452637.Oter_2966"/>
<dbReference type="HOGENOM" id="CLU_2247289_0_0_0"/>
<dbReference type="AlphaFoldDB" id="B1ZYA1"/>
<dbReference type="eggNOG" id="ENOG5032748">
    <property type="taxonomic scope" value="Bacteria"/>
</dbReference>
<evidence type="ECO:0000313" key="1">
    <source>
        <dbReference type="EMBL" id="ACB76247.1"/>
    </source>
</evidence>
<protein>
    <submittedName>
        <fullName evidence="1">Uncharacterized protein</fullName>
    </submittedName>
</protein>
<proteinExistence type="predicted"/>
<organism evidence="1 2">
    <name type="scientific">Opitutus terrae (strain DSM 11246 / JCM 15787 / PB90-1)</name>
    <dbReference type="NCBI Taxonomy" id="452637"/>
    <lineage>
        <taxon>Bacteria</taxon>
        <taxon>Pseudomonadati</taxon>
        <taxon>Verrucomicrobiota</taxon>
        <taxon>Opitutia</taxon>
        <taxon>Opitutales</taxon>
        <taxon>Opitutaceae</taxon>
        <taxon>Opitutus</taxon>
    </lineage>
</organism>
<dbReference type="KEGG" id="ote:Oter_2966"/>
<evidence type="ECO:0000313" key="2">
    <source>
        <dbReference type="Proteomes" id="UP000007013"/>
    </source>
</evidence>